<dbReference type="Gene3D" id="3.40.50.10860">
    <property type="entry name" value="Leucine Dehydrogenase, chain A, domain 1"/>
    <property type="match status" value="1"/>
</dbReference>
<evidence type="ECO:0000259" key="1">
    <source>
        <dbReference type="Pfam" id="PF01488"/>
    </source>
</evidence>
<dbReference type="GO" id="GO:0003855">
    <property type="term" value="F:3-dehydroquinate dehydratase activity"/>
    <property type="evidence" value="ECO:0007669"/>
    <property type="project" value="InterPro"/>
</dbReference>
<dbReference type="Proteomes" id="UP000277580">
    <property type="component" value="Unassembled WGS sequence"/>
</dbReference>
<dbReference type="InterPro" id="IPR013708">
    <property type="entry name" value="Shikimate_DH-bd_N"/>
</dbReference>
<dbReference type="GO" id="GO:0009423">
    <property type="term" value="P:chorismate biosynthetic process"/>
    <property type="evidence" value="ECO:0007669"/>
    <property type="project" value="UniProtKB-UniPathway"/>
</dbReference>
<feature type="domain" description="Quinate/shikimate 5-dehydrogenase/glutamyl-tRNA reductase" evidence="1">
    <location>
        <begin position="381"/>
        <end position="441"/>
    </location>
</feature>
<dbReference type="InterPro" id="IPR001381">
    <property type="entry name" value="DHquinase_I"/>
</dbReference>
<evidence type="ECO:0000259" key="2">
    <source>
        <dbReference type="Pfam" id="PF08501"/>
    </source>
</evidence>
<dbReference type="InterPro" id="IPR022893">
    <property type="entry name" value="Shikimate_DH_fam"/>
</dbReference>
<dbReference type="InterPro" id="IPR041121">
    <property type="entry name" value="SDH_C"/>
</dbReference>
<gene>
    <name evidence="4" type="ORF">P167DRAFT_547704</name>
</gene>
<dbReference type="OrthoDB" id="204377at2759"/>
<dbReference type="PANTHER" id="PTHR21089:SF1">
    <property type="entry name" value="BIFUNCTIONAL 3-DEHYDROQUINATE DEHYDRATASE_SHIKIMATE DEHYDROGENASE, CHLOROPLASTIC"/>
    <property type="match status" value="1"/>
</dbReference>
<name>A0A3N4KNM5_9PEZI</name>
<dbReference type="Gene3D" id="3.40.50.720">
    <property type="entry name" value="NAD(P)-binding Rossmann-like Domain"/>
    <property type="match status" value="1"/>
</dbReference>
<dbReference type="AlphaFoldDB" id="A0A3N4KNM5"/>
<dbReference type="PANTHER" id="PTHR21089">
    <property type="entry name" value="SHIKIMATE DEHYDROGENASE"/>
    <property type="match status" value="1"/>
</dbReference>
<dbReference type="Gene3D" id="3.20.20.70">
    <property type="entry name" value="Aldolase class I"/>
    <property type="match status" value="1"/>
</dbReference>
<dbReference type="UniPathway" id="UPA00053">
    <property type="reaction ID" value="UER00087"/>
</dbReference>
<dbReference type="CDD" id="cd00502">
    <property type="entry name" value="DHQase_I"/>
    <property type="match status" value="1"/>
</dbReference>
<sequence length="543" mass="58762">MISKLTLPTTDLITAHHAAGKKTYILPLTHPSITTLLPLLPLLSYHTDIFELRVDLLCDPASPTSPPSCSYLKSQLSLLQQATELPIMFTIRTVSQGGKWPDSAHEAALEAMLIAVREGCAYVDVEIEWPQEMIDVMVREKGGSKIVGSFHDWTGDIRWGSEVLREKFERADSFGDIPKLSIMATSIYDAYEQALFLRAHADHPKPILAVAMGAAGQLSRALAPISMITNSLIPSSAPGQLTLAQVHTTMHLAGLLPKRNFFIFGNNIAHSLSPALHNTGFAELGLPHHYSIHETASVDDEIAGMMREETFGGASVTFPHKLQIGKYMQKTSESARLVGAVNTVVVETDPKTGERVLLGDNTDWLGIKSCIEANWPTPGGVSTAAAVVLGAGGAARAACYAVQQLGVRKVYLINRTRSKSDELAADFPALEFEHYLAMSDFPAEVSPVPNILVGCVPADDFVETDIPAQFFSLAAEGGVLVEMAYRPLVTALMKVAGQFSGWKTSRGTDVLKKQAYHQFRMWTGRQAPSAAMSAAVDAVLAKK</sequence>
<dbReference type="InParanoid" id="A0A3N4KNM5"/>
<dbReference type="InterPro" id="IPR046346">
    <property type="entry name" value="Aminoacid_DH-like_N_sf"/>
</dbReference>
<dbReference type="NCBIfam" id="TIGR01093">
    <property type="entry name" value="aroD"/>
    <property type="match status" value="1"/>
</dbReference>
<dbReference type="GO" id="GO:0019632">
    <property type="term" value="P:shikimate metabolic process"/>
    <property type="evidence" value="ECO:0007669"/>
    <property type="project" value="TreeGrafter"/>
</dbReference>
<dbReference type="SUPFAM" id="SSF51735">
    <property type="entry name" value="NAD(P)-binding Rossmann-fold domains"/>
    <property type="match status" value="1"/>
</dbReference>
<evidence type="ECO:0000259" key="3">
    <source>
        <dbReference type="Pfam" id="PF18317"/>
    </source>
</evidence>
<dbReference type="Pfam" id="PF18317">
    <property type="entry name" value="SDH_C"/>
    <property type="match status" value="1"/>
</dbReference>
<dbReference type="SUPFAM" id="SSF51569">
    <property type="entry name" value="Aldolase"/>
    <property type="match status" value="1"/>
</dbReference>
<evidence type="ECO:0000313" key="5">
    <source>
        <dbReference type="Proteomes" id="UP000277580"/>
    </source>
</evidence>
<dbReference type="GO" id="GO:0004764">
    <property type="term" value="F:shikimate 3-dehydrogenase (NADP+) activity"/>
    <property type="evidence" value="ECO:0007669"/>
    <property type="project" value="InterPro"/>
</dbReference>
<dbReference type="GO" id="GO:0005737">
    <property type="term" value="C:cytoplasm"/>
    <property type="evidence" value="ECO:0007669"/>
    <property type="project" value="InterPro"/>
</dbReference>
<dbReference type="InterPro" id="IPR036291">
    <property type="entry name" value="NAD(P)-bd_dom_sf"/>
</dbReference>
<dbReference type="Pfam" id="PF08501">
    <property type="entry name" value="Shikimate_dh_N"/>
    <property type="match status" value="1"/>
</dbReference>
<dbReference type="EMBL" id="ML119147">
    <property type="protein sequence ID" value="RPB09951.1"/>
    <property type="molecule type" value="Genomic_DNA"/>
</dbReference>
<protein>
    <submittedName>
        <fullName evidence="4">Shikimate-5-dehydrogenase</fullName>
    </submittedName>
</protein>
<dbReference type="NCBIfam" id="TIGR01809">
    <property type="entry name" value="Shik-DH-AROM"/>
    <property type="match status" value="1"/>
</dbReference>
<dbReference type="STRING" id="1392247.A0A3N4KNM5"/>
<accession>A0A3N4KNM5</accession>
<dbReference type="InterPro" id="IPR010110">
    <property type="entry name" value="Shikimate_DH_AroM-type"/>
</dbReference>
<dbReference type="Pfam" id="PF01488">
    <property type="entry name" value="Shikimate_DH"/>
    <property type="match status" value="1"/>
</dbReference>
<feature type="domain" description="Shikimate dehydrogenase substrate binding N-terminal" evidence="2">
    <location>
        <begin position="263"/>
        <end position="344"/>
    </location>
</feature>
<dbReference type="SUPFAM" id="SSF53223">
    <property type="entry name" value="Aminoacid dehydrogenase-like, N-terminal domain"/>
    <property type="match status" value="1"/>
</dbReference>
<proteinExistence type="predicted"/>
<dbReference type="Pfam" id="PF01487">
    <property type="entry name" value="DHquinase_I"/>
    <property type="match status" value="1"/>
</dbReference>
<feature type="domain" description="SDH C-terminal" evidence="3">
    <location>
        <begin position="514"/>
        <end position="536"/>
    </location>
</feature>
<dbReference type="InterPro" id="IPR006151">
    <property type="entry name" value="Shikm_DH/Glu-tRNA_Rdtase"/>
</dbReference>
<evidence type="ECO:0000313" key="4">
    <source>
        <dbReference type="EMBL" id="RPB09951.1"/>
    </source>
</evidence>
<dbReference type="InterPro" id="IPR013785">
    <property type="entry name" value="Aldolase_TIM"/>
</dbReference>
<reference evidence="4 5" key="1">
    <citation type="journal article" date="2018" name="Nat. Ecol. Evol.">
        <title>Pezizomycetes genomes reveal the molecular basis of ectomycorrhizal truffle lifestyle.</title>
        <authorList>
            <person name="Murat C."/>
            <person name="Payen T."/>
            <person name="Noel B."/>
            <person name="Kuo A."/>
            <person name="Morin E."/>
            <person name="Chen J."/>
            <person name="Kohler A."/>
            <person name="Krizsan K."/>
            <person name="Balestrini R."/>
            <person name="Da Silva C."/>
            <person name="Montanini B."/>
            <person name="Hainaut M."/>
            <person name="Levati E."/>
            <person name="Barry K.W."/>
            <person name="Belfiori B."/>
            <person name="Cichocki N."/>
            <person name="Clum A."/>
            <person name="Dockter R.B."/>
            <person name="Fauchery L."/>
            <person name="Guy J."/>
            <person name="Iotti M."/>
            <person name="Le Tacon F."/>
            <person name="Lindquist E.A."/>
            <person name="Lipzen A."/>
            <person name="Malagnac F."/>
            <person name="Mello A."/>
            <person name="Molinier V."/>
            <person name="Miyauchi S."/>
            <person name="Poulain J."/>
            <person name="Riccioni C."/>
            <person name="Rubini A."/>
            <person name="Sitrit Y."/>
            <person name="Splivallo R."/>
            <person name="Traeger S."/>
            <person name="Wang M."/>
            <person name="Zifcakova L."/>
            <person name="Wipf D."/>
            <person name="Zambonelli A."/>
            <person name="Paolocci F."/>
            <person name="Nowrousian M."/>
            <person name="Ottonello S."/>
            <person name="Baldrian P."/>
            <person name="Spatafora J.W."/>
            <person name="Henrissat B."/>
            <person name="Nagy L.G."/>
            <person name="Aury J.M."/>
            <person name="Wincker P."/>
            <person name="Grigoriev I.V."/>
            <person name="Bonfante P."/>
            <person name="Martin F.M."/>
        </authorList>
    </citation>
    <scope>NUCLEOTIDE SEQUENCE [LARGE SCALE GENOMIC DNA]</scope>
    <source>
        <strain evidence="4 5">CCBAS932</strain>
    </source>
</reference>
<keyword evidence="5" id="KW-1185">Reference proteome</keyword>
<organism evidence="4 5">
    <name type="scientific">Morchella conica CCBAS932</name>
    <dbReference type="NCBI Taxonomy" id="1392247"/>
    <lineage>
        <taxon>Eukaryota</taxon>
        <taxon>Fungi</taxon>
        <taxon>Dikarya</taxon>
        <taxon>Ascomycota</taxon>
        <taxon>Pezizomycotina</taxon>
        <taxon>Pezizomycetes</taxon>
        <taxon>Pezizales</taxon>
        <taxon>Morchellaceae</taxon>
        <taxon>Morchella</taxon>
    </lineage>
</organism>